<dbReference type="InterPro" id="IPR027005">
    <property type="entry name" value="PMT-like"/>
</dbReference>
<feature type="domain" description="MIR" evidence="16">
    <location>
        <begin position="362"/>
        <end position="422"/>
    </location>
</feature>
<accession>A0AA35WZ01</accession>
<dbReference type="InterPro" id="IPR036300">
    <property type="entry name" value="MIR_dom_sf"/>
</dbReference>
<evidence type="ECO:0000259" key="16">
    <source>
        <dbReference type="PROSITE" id="PS50919"/>
    </source>
</evidence>
<evidence type="ECO:0000256" key="9">
    <source>
        <dbReference type="ARBA" id="ARBA00022824"/>
    </source>
</evidence>
<evidence type="ECO:0000256" key="4">
    <source>
        <dbReference type="ARBA" id="ARBA00012839"/>
    </source>
</evidence>
<dbReference type="SMART" id="SM00472">
    <property type="entry name" value="MIR"/>
    <property type="match status" value="3"/>
</dbReference>
<comment type="subcellular location">
    <subcellularLocation>
        <location evidence="1">Endoplasmic reticulum membrane</location>
        <topology evidence="1">Multi-pass membrane protein</topology>
    </subcellularLocation>
</comment>
<evidence type="ECO:0000256" key="10">
    <source>
        <dbReference type="ARBA" id="ARBA00022989"/>
    </source>
</evidence>
<evidence type="ECO:0000256" key="7">
    <source>
        <dbReference type="ARBA" id="ARBA00022692"/>
    </source>
</evidence>
<dbReference type="Gene3D" id="2.80.10.50">
    <property type="match status" value="1"/>
</dbReference>
<feature type="transmembrane region" description="Helical" evidence="15">
    <location>
        <begin position="657"/>
        <end position="678"/>
    </location>
</feature>
<feature type="region of interest" description="Disordered" evidence="14">
    <location>
        <begin position="1"/>
        <end position="37"/>
    </location>
</feature>
<dbReference type="PROSITE" id="PS50919">
    <property type="entry name" value="MIR"/>
    <property type="match status" value="3"/>
</dbReference>
<evidence type="ECO:0000256" key="6">
    <source>
        <dbReference type="ARBA" id="ARBA00022679"/>
    </source>
</evidence>
<dbReference type="InterPro" id="IPR003342">
    <property type="entry name" value="ArnT-like_N"/>
</dbReference>
<dbReference type="EMBL" id="CASHTH010003024">
    <property type="protein sequence ID" value="CAI8039158.1"/>
    <property type="molecule type" value="Genomic_DNA"/>
</dbReference>
<evidence type="ECO:0000256" key="13">
    <source>
        <dbReference type="ARBA" id="ARBA00045102"/>
    </source>
</evidence>
<evidence type="ECO:0000256" key="3">
    <source>
        <dbReference type="ARBA" id="ARBA00007222"/>
    </source>
</evidence>
<dbReference type="InterPro" id="IPR016093">
    <property type="entry name" value="MIR_motif"/>
</dbReference>
<evidence type="ECO:0000256" key="12">
    <source>
        <dbReference type="ARBA" id="ARBA00045085"/>
    </source>
</evidence>
<feature type="transmembrane region" description="Helical" evidence="15">
    <location>
        <begin position="215"/>
        <end position="236"/>
    </location>
</feature>
<evidence type="ECO:0000256" key="8">
    <source>
        <dbReference type="ARBA" id="ARBA00022737"/>
    </source>
</evidence>
<dbReference type="PANTHER" id="PTHR10050:SF51">
    <property type="entry name" value="PROTEIN O-MANNOSYL-TRANSFERASE 1"/>
    <property type="match status" value="1"/>
</dbReference>
<evidence type="ECO:0000256" key="11">
    <source>
        <dbReference type="ARBA" id="ARBA00023136"/>
    </source>
</evidence>
<feature type="region of interest" description="Disordered" evidence="14">
    <location>
        <begin position="574"/>
        <end position="595"/>
    </location>
</feature>
<comment type="pathway">
    <text evidence="2">Protein modification; protein glycosylation.</text>
</comment>
<dbReference type="Pfam" id="PF16192">
    <property type="entry name" value="PMT_4TMC"/>
    <property type="match status" value="1"/>
</dbReference>
<gene>
    <name evidence="17" type="ORF">GBAR_LOCUS21767</name>
</gene>
<reference evidence="17" key="1">
    <citation type="submission" date="2023-03" db="EMBL/GenBank/DDBJ databases">
        <authorList>
            <person name="Steffen K."/>
            <person name="Cardenas P."/>
        </authorList>
    </citation>
    <scope>NUCLEOTIDE SEQUENCE</scope>
</reference>
<dbReference type="GO" id="GO:0005789">
    <property type="term" value="C:endoplasmic reticulum membrane"/>
    <property type="evidence" value="ECO:0007669"/>
    <property type="project" value="UniProtKB-SubCell"/>
</dbReference>
<proteinExistence type="inferred from homology"/>
<dbReference type="Proteomes" id="UP001174909">
    <property type="component" value="Unassembled WGS sequence"/>
</dbReference>
<dbReference type="SUPFAM" id="SSF82109">
    <property type="entry name" value="MIR domain"/>
    <property type="match status" value="1"/>
</dbReference>
<feature type="transmembrane region" description="Helical" evidence="15">
    <location>
        <begin position="728"/>
        <end position="747"/>
    </location>
</feature>
<evidence type="ECO:0000256" key="5">
    <source>
        <dbReference type="ARBA" id="ARBA00022676"/>
    </source>
</evidence>
<evidence type="ECO:0000256" key="2">
    <source>
        <dbReference type="ARBA" id="ARBA00004922"/>
    </source>
</evidence>
<protein>
    <recommendedName>
        <fullName evidence="4">dolichyl-phosphate-mannose--protein mannosyltransferase</fullName>
        <ecNumber evidence="4">2.4.1.109</ecNumber>
    </recommendedName>
</protein>
<keyword evidence="18" id="KW-1185">Reference proteome</keyword>
<dbReference type="PANTHER" id="PTHR10050">
    <property type="entry name" value="DOLICHYL-PHOSPHATE-MANNOSE--PROTEIN MANNOSYLTRANSFERASE"/>
    <property type="match status" value="1"/>
</dbReference>
<keyword evidence="7 15" id="KW-0812">Transmembrane</keyword>
<dbReference type="Pfam" id="PF02815">
    <property type="entry name" value="MIR"/>
    <property type="match status" value="1"/>
</dbReference>
<feature type="transmembrane region" description="Helical" evidence="15">
    <location>
        <begin position="71"/>
        <end position="91"/>
    </location>
</feature>
<comment type="catalytic activity">
    <reaction evidence="12">
        <text>a di-trans,poly-cis-dolichyl beta-D-mannosyl phosphate + L-threonyl-[protein] = 3-O-(alpha-D-mannosyl)-L-threonyl-[protein] + a di-trans,poly-cis-dolichyl phosphate + H(+)</text>
        <dbReference type="Rhea" id="RHEA:53396"/>
        <dbReference type="Rhea" id="RHEA-COMP:11060"/>
        <dbReference type="Rhea" id="RHEA-COMP:13547"/>
        <dbReference type="Rhea" id="RHEA-COMP:19498"/>
        <dbReference type="Rhea" id="RHEA-COMP:19501"/>
        <dbReference type="ChEBI" id="CHEBI:15378"/>
        <dbReference type="ChEBI" id="CHEBI:30013"/>
        <dbReference type="ChEBI" id="CHEBI:57683"/>
        <dbReference type="ChEBI" id="CHEBI:58211"/>
        <dbReference type="ChEBI" id="CHEBI:137323"/>
        <dbReference type="EC" id="2.4.1.109"/>
    </reaction>
</comment>
<keyword evidence="9" id="KW-0256">Endoplasmic reticulum</keyword>
<feature type="compositionally biased region" description="Polar residues" evidence="14">
    <location>
        <begin position="25"/>
        <end position="36"/>
    </location>
</feature>
<keyword evidence="5" id="KW-0328">Glycosyltransferase</keyword>
<feature type="transmembrane region" description="Helical" evidence="15">
    <location>
        <begin position="164"/>
        <end position="184"/>
    </location>
</feature>
<feature type="transmembrane region" description="Helical" evidence="15">
    <location>
        <begin position="133"/>
        <end position="157"/>
    </location>
</feature>
<keyword evidence="10 15" id="KW-1133">Transmembrane helix</keyword>
<sequence>MEAEGVMRKRLLPRSKQAGEDASPASRSPVTRSPQPGVSLLSPHHRLPVPSPSSSSSPVTIWFPYTRERPWLTFTTEVNLLWWLALALSFLTRFWRIDFPHYVVFDEVHFGKFASYYLTRTFFFDVHPPLGKLIFAALGYSTGFNGSFLFTTIGLEYPHEVPFVLMRSASGLAGSLLVPCIYQIMVELGFSHRAAFLASLFTILDNSLIIQSRVIMLDSFVIFLSYLSVLCYLKFYHLRHRPFSGEWHRGLIYTGLSLGTLLGVKYTGLLGLGCVGLLTLCDLWQLIADTTIDLLDFLLHFLLRGVYMLGIPLVISLILFFIHFTVLTNSGPGNAFVSKPFRNTLIGTVETTSEPIHLSPNTTLLRYGSHVSLKSTDALCWLHSHPHLYPLKYPDDRGSSYQQQVTCYEFADINNLWEVRRPLGPGGVAGAGSDSHDPVRNKDLVELVHINTSKILNSHDVAAPLTPTHQEVAGYVNYSSQFVPHLEWRLEVTGVPDGSPVFHERGKLKLKLIHEHSKQTLACTGKRLPEWAFQQYEVVTERDVSSTTAVWSLEDVVLPPPSNATAWAEEERLIREKTQNPGTGSAKSEDEDDDSQETLNFWEKYVELQVHMATAHGNLGEHQFGATPHNWPLMGKLLPYWLDEKGNAQVTLIGNPVMWWVASVGIVVFLAVTAVHLLRRRREIFDLPHAEFHQWWTSGSVLLVGWLAHYLPYFLLSRVLFLHHYLPAVPFKLMLLAAVCEHFYAWLKRFPRTTLSPIHTLVSLSSSLRHLLPRLRPVPHWLPVLLASHS</sequence>
<comment type="caution">
    <text evidence="17">The sequence shown here is derived from an EMBL/GenBank/DDBJ whole genome shotgun (WGS) entry which is preliminary data.</text>
</comment>
<dbReference type="EC" id="2.4.1.109" evidence="4"/>
<dbReference type="GO" id="GO:0004169">
    <property type="term" value="F:dolichyl-phosphate-mannose-protein mannosyltransferase activity"/>
    <property type="evidence" value="ECO:0007669"/>
    <property type="project" value="UniProtKB-EC"/>
</dbReference>
<comment type="similarity">
    <text evidence="3">Belongs to the glycosyltransferase 39 family.</text>
</comment>
<feature type="domain" description="MIR" evidence="16">
    <location>
        <begin position="436"/>
        <end position="493"/>
    </location>
</feature>
<feature type="transmembrane region" description="Helical" evidence="15">
    <location>
        <begin position="301"/>
        <end position="324"/>
    </location>
</feature>
<comment type="catalytic activity">
    <reaction evidence="13">
        <text>a di-trans,poly-cis-dolichyl beta-D-mannosyl phosphate + L-seryl-[protein] = 3-O-(alpha-D-mannosyl)-L-seryl-[protein] + a di-trans,poly-cis-dolichyl phosphate + H(+)</text>
        <dbReference type="Rhea" id="RHEA:17377"/>
        <dbReference type="Rhea" id="RHEA-COMP:9863"/>
        <dbReference type="Rhea" id="RHEA-COMP:13546"/>
        <dbReference type="Rhea" id="RHEA-COMP:19498"/>
        <dbReference type="Rhea" id="RHEA-COMP:19501"/>
        <dbReference type="ChEBI" id="CHEBI:15378"/>
        <dbReference type="ChEBI" id="CHEBI:29999"/>
        <dbReference type="ChEBI" id="CHEBI:57683"/>
        <dbReference type="ChEBI" id="CHEBI:58211"/>
        <dbReference type="ChEBI" id="CHEBI:137321"/>
        <dbReference type="EC" id="2.4.1.109"/>
    </reaction>
</comment>
<evidence type="ECO:0000256" key="14">
    <source>
        <dbReference type="SAM" id="MobiDB-lite"/>
    </source>
</evidence>
<evidence type="ECO:0000256" key="15">
    <source>
        <dbReference type="SAM" id="Phobius"/>
    </source>
</evidence>
<evidence type="ECO:0000313" key="17">
    <source>
        <dbReference type="EMBL" id="CAI8039158.1"/>
    </source>
</evidence>
<dbReference type="Pfam" id="PF02366">
    <property type="entry name" value="PMT"/>
    <property type="match status" value="1"/>
</dbReference>
<dbReference type="AlphaFoldDB" id="A0AA35WZ01"/>
<feature type="transmembrane region" description="Helical" evidence="15">
    <location>
        <begin position="699"/>
        <end position="716"/>
    </location>
</feature>
<evidence type="ECO:0000256" key="1">
    <source>
        <dbReference type="ARBA" id="ARBA00004477"/>
    </source>
</evidence>
<keyword evidence="11 15" id="KW-0472">Membrane</keyword>
<organism evidence="17 18">
    <name type="scientific">Geodia barretti</name>
    <name type="common">Barrett's horny sponge</name>
    <dbReference type="NCBI Taxonomy" id="519541"/>
    <lineage>
        <taxon>Eukaryota</taxon>
        <taxon>Metazoa</taxon>
        <taxon>Porifera</taxon>
        <taxon>Demospongiae</taxon>
        <taxon>Heteroscleromorpha</taxon>
        <taxon>Tetractinellida</taxon>
        <taxon>Astrophorina</taxon>
        <taxon>Geodiidae</taxon>
        <taxon>Geodia</taxon>
    </lineage>
</organism>
<dbReference type="InterPro" id="IPR032421">
    <property type="entry name" value="PMT_4TMC"/>
</dbReference>
<feature type="domain" description="MIR" evidence="16">
    <location>
        <begin position="500"/>
        <end position="556"/>
    </location>
</feature>
<keyword evidence="6" id="KW-0808">Transferase</keyword>
<name>A0AA35WZ01_GEOBA</name>
<evidence type="ECO:0000313" key="18">
    <source>
        <dbReference type="Proteomes" id="UP001174909"/>
    </source>
</evidence>
<keyword evidence="8" id="KW-0677">Repeat</keyword>